<evidence type="ECO:0000259" key="3">
    <source>
        <dbReference type="Pfam" id="PF04355"/>
    </source>
</evidence>
<dbReference type="AlphaFoldDB" id="A0A1M5EAL2"/>
<organism evidence="4 5">
    <name type="scientific">Bacteroides luti</name>
    <dbReference type="NCBI Taxonomy" id="1297750"/>
    <lineage>
        <taxon>Bacteria</taxon>
        <taxon>Pseudomonadati</taxon>
        <taxon>Bacteroidota</taxon>
        <taxon>Bacteroidia</taxon>
        <taxon>Bacteroidales</taxon>
        <taxon>Bacteroidaceae</taxon>
        <taxon>Bacteroides</taxon>
    </lineage>
</organism>
<reference evidence="4 5" key="1">
    <citation type="submission" date="2016-11" db="EMBL/GenBank/DDBJ databases">
        <authorList>
            <person name="Jaros S."/>
            <person name="Januszkiewicz K."/>
            <person name="Wedrychowicz H."/>
        </authorList>
    </citation>
    <scope>NUCLEOTIDE SEQUENCE [LARGE SCALE GENOMIC DNA]</scope>
    <source>
        <strain evidence="4 5">DSM 26991</strain>
    </source>
</reference>
<dbReference type="GO" id="GO:0019867">
    <property type="term" value="C:outer membrane"/>
    <property type="evidence" value="ECO:0007669"/>
    <property type="project" value="InterPro"/>
</dbReference>
<evidence type="ECO:0000313" key="4">
    <source>
        <dbReference type="EMBL" id="SHF76226.1"/>
    </source>
</evidence>
<dbReference type="InterPro" id="IPR007450">
    <property type="entry name" value="BamE_dom"/>
</dbReference>
<dbReference type="EMBL" id="FQTV01000013">
    <property type="protein sequence ID" value="SHF76226.1"/>
    <property type="molecule type" value="Genomic_DNA"/>
</dbReference>
<dbReference type="OrthoDB" id="1014870at2"/>
<name>A0A1M5EAL2_9BACE</name>
<gene>
    <name evidence="4" type="ORF">SAMN05444405_11365</name>
</gene>
<proteinExistence type="predicted"/>
<keyword evidence="5" id="KW-1185">Reference proteome</keyword>
<evidence type="ECO:0000256" key="2">
    <source>
        <dbReference type="ARBA" id="ARBA00023136"/>
    </source>
</evidence>
<dbReference type="Gene3D" id="3.30.1450.10">
    <property type="match status" value="1"/>
</dbReference>
<dbReference type="RefSeq" id="WP_083547700.1">
    <property type="nucleotide sequence ID" value="NZ_FQTV01000013.1"/>
</dbReference>
<accession>A0A1M5EAL2</accession>
<keyword evidence="4" id="KW-0449">Lipoprotein</keyword>
<protein>
    <submittedName>
        <fullName evidence="4">Outer membrane protein assembly factor BamE, lipoprotein component of the BamABCDE complex</fullName>
    </submittedName>
</protein>
<dbReference type="InterPro" id="IPR037873">
    <property type="entry name" value="BamE-like"/>
</dbReference>
<keyword evidence="1" id="KW-0732">Signal</keyword>
<feature type="domain" description="Outer membrane protein assembly factor BamE" evidence="3">
    <location>
        <begin position="28"/>
        <end position="82"/>
    </location>
</feature>
<evidence type="ECO:0000256" key="1">
    <source>
        <dbReference type="ARBA" id="ARBA00022729"/>
    </source>
</evidence>
<keyword evidence="2" id="KW-0472">Membrane</keyword>
<evidence type="ECO:0000313" key="5">
    <source>
        <dbReference type="Proteomes" id="UP000184509"/>
    </source>
</evidence>
<dbReference type="PROSITE" id="PS51257">
    <property type="entry name" value="PROKAR_LIPOPROTEIN"/>
    <property type="match status" value="1"/>
</dbReference>
<dbReference type="Proteomes" id="UP000184509">
    <property type="component" value="Unassembled WGS sequence"/>
</dbReference>
<sequence>MKKIILFFCLTIILSSCKVLNFGHNIMLIEQGMTKNEVLKILGEPSDRQFQGAEESWRYIDPLGGTTTSTQYYIVWFDNNIVTSLTTYNEPLPNTQNNNSHHPRR</sequence>
<dbReference type="Pfam" id="PF04355">
    <property type="entry name" value="BamE"/>
    <property type="match status" value="1"/>
</dbReference>